<dbReference type="HOGENOM" id="CLU_064914_5_1_9"/>
<accession>Q3ABI3</accession>
<proteinExistence type="predicted"/>
<evidence type="ECO:0000256" key="2">
    <source>
        <dbReference type="ARBA" id="ARBA00023219"/>
    </source>
</evidence>
<gene>
    <name evidence="3" type="ordered locus">CHY_1681</name>
</gene>
<dbReference type="PANTHER" id="PTHR41328">
    <property type="entry name" value="TERMINASE SMALL SUBUNIT-RELATED"/>
    <property type="match status" value="1"/>
</dbReference>
<dbReference type="Proteomes" id="UP000002706">
    <property type="component" value="Chromosome"/>
</dbReference>
<dbReference type="AlphaFoldDB" id="Q3ABI3"/>
<dbReference type="Pfam" id="PF03592">
    <property type="entry name" value="Terminase_2"/>
    <property type="match status" value="1"/>
</dbReference>
<dbReference type="InterPro" id="IPR038713">
    <property type="entry name" value="Terminase_Gp1_N_sf"/>
</dbReference>
<dbReference type="InParanoid" id="Q3ABI3"/>
<dbReference type="PANTHER" id="PTHR41328:SF2">
    <property type="entry name" value="TERMINASE SMALL SUBUNIT"/>
    <property type="match status" value="1"/>
</dbReference>
<dbReference type="STRING" id="246194.CHY_1681"/>
<dbReference type="EMBL" id="CP000141">
    <property type="protein sequence ID" value="ABB15541.1"/>
    <property type="molecule type" value="Genomic_DNA"/>
</dbReference>
<evidence type="ECO:0000313" key="3">
    <source>
        <dbReference type="EMBL" id="ABB15541.1"/>
    </source>
</evidence>
<dbReference type="KEGG" id="chy:CHY_1681"/>
<reference evidence="3 4" key="1">
    <citation type="journal article" date="2005" name="PLoS Genet.">
        <title>Life in hot carbon monoxide: the complete genome sequence of Carboxydothermus hydrogenoformans Z-2901.</title>
        <authorList>
            <person name="Wu M."/>
            <person name="Ren Q."/>
            <person name="Durkin A.S."/>
            <person name="Daugherty S.C."/>
            <person name="Brinkac L.M."/>
            <person name="Dodson R.J."/>
            <person name="Madupu R."/>
            <person name="Sullivan S.A."/>
            <person name="Kolonay J.F."/>
            <person name="Haft D.H."/>
            <person name="Nelson W.C."/>
            <person name="Tallon L.J."/>
            <person name="Jones K.M."/>
            <person name="Ulrich L.E."/>
            <person name="Gonzalez J.M."/>
            <person name="Zhulin I.B."/>
            <person name="Robb F.T."/>
            <person name="Eisen J.A."/>
        </authorList>
    </citation>
    <scope>NUCLEOTIDE SEQUENCE [LARGE SCALE GENOMIC DNA]</scope>
    <source>
        <strain evidence="4">ATCC BAA-161 / DSM 6008 / Z-2901</strain>
    </source>
</reference>
<dbReference type="eggNOG" id="COG3728">
    <property type="taxonomic scope" value="Bacteria"/>
</dbReference>
<name>Q3ABI3_CARHZ</name>
<dbReference type="RefSeq" id="WP_011344576.1">
    <property type="nucleotide sequence ID" value="NC_007503.1"/>
</dbReference>
<protein>
    <submittedName>
        <fullName evidence="3">Prophage LambdaCh01, terminase, small subunit</fullName>
    </submittedName>
</protein>
<organism evidence="3 4">
    <name type="scientific">Carboxydothermus hydrogenoformans (strain ATCC BAA-161 / DSM 6008 / Z-2901)</name>
    <dbReference type="NCBI Taxonomy" id="246194"/>
    <lineage>
        <taxon>Bacteria</taxon>
        <taxon>Bacillati</taxon>
        <taxon>Bacillota</taxon>
        <taxon>Clostridia</taxon>
        <taxon>Thermoanaerobacterales</taxon>
        <taxon>Thermoanaerobacteraceae</taxon>
        <taxon>Carboxydothermus</taxon>
    </lineage>
</organism>
<evidence type="ECO:0000256" key="1">
    <source>
        <dbReference type="ARBA" id="ARBA00022612"/>
    </source>
</evidence>
<keyword evidence="4" id="KW-1185">Reference proteome</keyword>
<keyword evidence="2" id="KW-0231">Viral genome packaging</keyword>
<dbReference type="GO" id="GO:0051276">
    <property type="term" value="P:chromosome organization"/>
    <property type="evidence" value="ECO:0007669"/>
    <property type="project" value="InterPro"/>
</dbReference>
<evidence type="ECO:0000313" key="4">
    <source>
        <dbReference type="Proteomes" id="UP000002706"/>
    </source>
</evidence>
<dbReference type="InterPro" id="IPR052404">
    <property type="entry name" value="SPP1-like_terminase"/>
</dbReference>
<dbReference type="OrthoDB" id="7358785at2"/>
<dbReference type="Gene3D" id="1.10.10.1400">
    <property type="entry name" value="Terminase, small subunit, N-terminal DNA-binding domain, HTH motif"/>
    <property type="match status" value="1"/>
</dbReference>
<sequence>MAKLTEKQKRFIDYYIETGNAAEAARRAGYKGKNLDVIGSQNLVKLRIYIEEKMKQKDNERIASQDEVLEFLTRVMRGLETEEVVVTENKGDYISEAKIIKKQVSAKDRVKAAELLGKRYALFTEKVNVSGNMGVVIVDDIEDDNNDGEN</sequence>
<dbReference type="InterPro" id="IPR005335">
    <property type="entry name" value="Terminase_ssu"/>
</dbReference>
<keyword evidence="1" id="KW-1188">Viral release from host cell</keyword>
<dbReference type="FunCoup" id="Q3ABI3">
    <property type="interactions" value="4"/>
</dbReference>
<dbReference type="Gene3D" id="6.10.140.2160">
    <property type="match status" value="1"/>
</dbReference>